<organism evidence="2 3">
    <name type="scientific">Latimeria chalumnae</name>
    <name type="common">Coelacanth</name>
    <dbReference type="NCBI Taxonomy" id="7897"/>
    <lineage>
        <taxon>Eukaryota</taxon>
        <taxon>Metazoa</taxon>
        <taxon>Chordata</taxon>
        <taxon>Craniata</taxon>
        <taxon>Vertebrata</taxon>
        <taxon>Euteleostomi</taxon>
        <taxon>Coelacanthiformes</taxon>
        <taxon>Coelacanthidae</taxon>
        <taxon>Latimeria</taxon>
    </lineage>
</organism>
<sequence length="300" mass="33595">IWASHMLQKMTPEDDAEAYLLFERCAEREAWPKAQWAGIVAPFLVGDAQKAHFDQEPEAAANYAQLKAKILARAGVTTTVQAQCFHAWRFQEGKTPRSQLFNLIHLARRWLQPDTNNPARIIKILLVMAHFLRGLPPTVRKWVRQGNLANAQELIDLVERHLTAEELVKTLFVTKKGGAEEWSQTVKGLKSSSNSSPEKVKKNDQCYRCNDLGLIAVHCPNELQPMECGWGYNCGIINMVNNVEGTHKFMMPIKINGRETMALTDTGSAVTLISGTLVKPSQTGITCIHGDINYYPTARV</sequence>
<dbReference type="InterPro" id="IPR003309">
    <property type="entry name" value="SCAN_dom"/>
</dbReference>
<dbReference type="PANTHER" id="PTHR46888">
    <property type="entry name" value="ZINC KNUCKLE DOMAINCONTAINING PROTEIN-RELATED"/>
    <property type="match status" value="1"/>
</dbReference>
<dbReference type="InterPro" id="IPR021109">
    <property type="entry name" value="Peptidase_aspartic_dom_sf"/>
</dbReference>
<protein>
    <recommendedName>
        <fullName evidence="1">SCAN box domain-containing protein</fullName>
    </recommendedName>
</protein>
<dbReference type="Gene3D" id="1.10.4020.10">
    <property type="entry name" value="DNA breaking-rejoining enzymes"/>
    <property type="match status" value="1"/>
</dbReference>
<dbReference type="Ensembl" id="ENSLACT00000020633.1">
    <property type="protein sequence ID" value="ENSLACP00000020493.1"/>
    <property type="gene ID" value="ENSLACG00000018012.1"/>
</dbReference>
<evidence type="ECO:0000313" key="3">
    <source>
        <dbReference type="Proteomes" id="UP000008672"/>
    </source>
</evidence>
<dbReference type="InParanoid" id="H3BF22"/>
<accession>H3BF22</accession>
<dbReference type="PROSITE" id="PS50804">
    <property type="entry name" value="SCAN_BOX"/>
    <property type="match status" value="1"/>
</dbReference>
<dbReference type="GeneTree" id="ENSGT00940000159113"/>
<evidence type="ECO:0000313" key="2">
    <source>
        <dbReference type="Ensembl" id="ENSLACP00000020493.1"/>
    </source>
</evidence>
<dbReference type="Bgee" id="ENSLACG00000018012">
    <property type="expression patterns" value="Expressed in chordate pharynx"/>
</dbReference>
<dbReference type="SUPFAM" id="SSF47353">
    <property type="entry name" value="Retrovirus capsid dimerization domain-like"/>
    <property type="match status" value="1"/>
</dbReference>
<proteinExistence type="predicted"/>
<reference evidence="2" key="3">
    <citation type="submission" date="2025-09" db="UniProtKB">
        <authorList>
            <consortium name="Ensembl"/>
        </authorList>
    </citation>
    <scope>IDENTIFICATION</scope>
</reference>
<dbReference type="HOGENOM" id="CLU_066570_0_0_1"/>
<dbReference type="PANTHER" id="PTHR46888:SF15">
    <property type="entry name" value="ZINC FINGER AND SCAN DOMAIN-CONTAINING PROTEIN 12-LIKE"/>
    <property type="match status" value="1"/>
</dbReference>
<evidence type="ECO:0000259" key="1">
    <source>
        <dbReference type="PROSITE" id="PS50804"/>
    </source>
</evidence>
<dbReference type="AlphaFoldDB" id="H3BF22"/>
<dbReference type="SUPFAM" id="SSF50630">
    <property type="entry name" value="Acid proteases"/>
    <property type="match status" value="1"/>
</dbReference>
<dbReference type="EMBL" id="AFYH01028682">
    <property type="status" value="NOT_ANNOTATED_CDS"/>
    <property type="molecule type" value="Genomic_DNA"/>
</dbReference>
<dbReference type="Proteomes" id="UP000008672">
    <property type="component" value="Unassembled WGS sequence"/>
</dbReference>
<feature type="domain" description="SCAN box" evidence="1">
    <location>
        <begin position="83"/>
        <end position="159"/>
    </location>
</feature>
<reference evidence="3" key="1">
    <citation type="submission" date="2011-08" db="EMBL/GenBank/DDBJ databases">
        <title>The draft genome of Latimeria chalumnae.</title>
        <authorList>
            <person name="Di Palma F."/>
            <person name="Alfoldi J."/>
            <person name="Johnson J."/>
            <person name="Berlin A."/>
            <person name="Gnerre S."/>
            <person name="Jaffe D."/>
            <person name="MacCallum I."/>
            <person name="Young S."/>
            <person name="Walker B.J."/>
            <person name="Lander E."/>
            <person name="Lindblad-Toh K."/>
        </authorList>
    </citation>
    <scope>NUCLEOTIDE SEQUENCE [LARGE SCALE GENOMIC DNA]</scope>
    <source>
        <strain evidence="3">Wild caught</strain>
    </source>
</reference>
<dbReference type="SMART" id="SM00431">
    <property type="entry name" value="SCAN"/>
    <property type="match status" value="1"/>
</dbReference>
<name>H3BF22_LATCH</name>
<dbReference type="Pfam" id="PF02023">
    <property type="entry name" value="SCAN"/>
    <property type="match status" value="1"/>
</dbReference>
<dbReference type="InterPro" id="IPR038269">
    <property type="entry name" value="SCAN_sf"/>
</dbReference>
<reference evidence="2" key="2">
    <citation type="submission" date="2025-08" db="UniProtKB">
        <authorList>
            <consortium name="Ensembl"/>
        </authorList>
    </citation>
    <scope>IDENTIFICATION</scope>
</reference>
<keyword evidence="3" id="KW-1185">Reference proteome</keyword>